<dbReference type="PANTHER" id="PTHR34512">
    <property type="entry name" value="CELL SURFACE PROTEIN"/>
    <property type="match status" value="1"/>
</dbReference>
<dbReference type="OrthoDB" id="3453891at2"/>
<dbReference type="Pfam" id="PF13360">
    <property type="entry name" value="PQQ_2"/>
    <property type="match status" value="1"/>
</dbReference>
<comment type="caution">
    <text evidence="3">The sequence shown here is derived from an EMBL/GenBank/DDBJ whole genome shotgun (WGS) entry which is preliminary data.</text>
</comment>
<dbReference type="InterPro" id="IPR006311">
    <property type="entry name" value="TAT_signal"/>
</dbReference>
<dbReference type="RefSeq" id="WP_153465524.1">
    <property type="nucleotide sequence ID" value="NZ_WBOF01000001.1"/>
</dbReference>
<dbReference type="InterPro" id="IPR018391">
    <property type="entry name" value="PQQ_b-propeller_rpt"/>
</dbReference>
<dbReference type="InterPro" id="IPR002372">
    <property type="entry name" value="PQQ_rpt_dom"/>
</dbReference>
<feature type="region of interest" description="Disordered" evidence="1">
    <location>
        <begin position="1"/>
        <end position="42"/>
    </location>
</feature>
<feature type="region of interest" description="Disordered" evidence="1">
    <location>
        <begin position="65"/>
        <end position="86"/>
    </location>
</feature>
<dbReference type="InterPro" id="IPR011047">
    <property type="entry name" value="Quinoprotein_ADH-like_sf"/>
</dbReference>
<dbReference type="PROSITE" id="PS51318">
    <property type="entry name" value="TAT"/>
    <property type="match status" value="1"/>
</dbReference>
<feature type="domain" description="Pyrrolo-quinoline quinone repeat" evidence="2">
    <location>
        <begin position="300"/>
        <end position="424"/>
    </location>
</feature>
<accession>A0A6N7KWB3</accession>
<dbReference type="AlphaFoldDB" id="A0A6N7KWB3"/>
<keyword evidence="4" id="KW-1185">Reference proteome</keyword>
<feature type="compositionally biased region" description="Acidic residues" evidence="1">
    <location>
        <begin position="19"/>
        <end position="28"/>
    </location>
</feature>
<evidence type="ECO:0000313" key="4">
    <source>
        <dbReference type="Proteomes" id="UP000450000"/>
    </source>
</evidence>
<dbReference type="Proteomes" id="UP000450000">
    <property type="component" value="Unassembled WGS sequence"/>
</dbReference>
<evidence type="ECO:0000259" key="2">
    <source>
        <dbReference type="Pfam" id="PF13360"/>
    </source>
</evidence>
<proteinExistence type="predicted"/>
<sequence length="437" mass="45685">MQSSSSERTAGQASWQWDGEADGADEAPGDVVGAGGDGPRLSRRGLLVGAGVLAAGAATWAFGRPGADQPAPAPTKPHPTALSGPTPLWTYRGSEAAMPERLTGRPGRPVFATSTGLQLLDPATGDPTRIIRLAPPDRDLGSDDPASGRAVMVADRVFTISRGHIDGRHLTDPAADVTVALPDGLNDDVVLAGCDGTTLYGTAYSRPKKGATALGRQVFALRIADGALLWTSPADTGEQLLTPAAGPDGAIAAIRSPEGRAELVIRDAATGRQRWTAQGNENLRWCTVGQRAVYVPDGSGGLRALDLATGTERWRFSPTPPAQWRTMPPVADSGMLYVPRDNGLVSGHAETAPGGLWSLQLPFLLDRRSHPLVVNGVVYVPGPAAAGVCAIDATRGRLLWTFRDSGPGKDVWSLAADDDRLYAGHDDVLHALPLARV</sequence>
<dbReference type="PANTHER" id="PTHR34512:SF30">
    <property type="entry name" value="OUTER MEMBRANE PROTEIN ASSEMBLY FACTOR BAMB"/>
    <property type="match status" value="1"/>
</dbReference>
<evidence type="ECO:0000313" key="3">
    <source>
        <dbReference type="EMBL" id="MQS15810.1"/>
    </source>
</evidence>
<evidence type="ECO:0000256" key="1">
    <source>
        <dbReference type="SAM" id="MobiDB-lite"/>
    </source>
</evidence>
<dbReference type="SMART" id="SM00564">
    <property type="entry name" value="PQQ"/>
    <property type="match status" value="5"/>
</dbReference>
<gene>
    <name evidence="3" type="ORF">F7Q99_26970</name>
</gene>
<feature type="compositionally biased region" description="Polar residues" evidence="1">
    <location>
        <begin position="1"/>
        <end position="15"/>
    </location>
</feature>
<dbReference type="Gene3D" id="2.130.10.10">
    <property type="entry name" value="YVTN repeat-like/Quinoprotein amine dehydrogenase"/>
    <property type="match status" value="1"/>
</dbReference>
<dbReference type="EMBL" id="WBOF01000001">
    <property type="protein sequence ID" value="MQS15810.1"/>
    <property type="molecule type" value="Genomic_DNA"/>
</dbReference>
<name>A0A6N7KWB3_9ACTN</name>
<organism evidence="3 4">
    <name type="scientific">Streptomyces kaniharaensis</name>
    <dbReference type="NCBI Taxonomy" id="212423"/>
    <lineage>
        <taxon>Bacteria</taxon>
        <taxon>Bacillati</taxon>
        <taxon>Actinomycetota</taxon>
        <taxon>Actinomycetes</taxon>
        <taxon>Kitasatosporales</taxon>
        <taxon>Streptomycetaceae</taxon>
        <taxon>Streptomyces</taxon>
    </lineage>
</organism>
<protein>
    <submittedName>
        <fullName evidence="3">PQQ-binding-like beta-propeller repeat protein</fullName>
    </submittedName>
</protein>
<dbReference type="InterPro" id="IPR015943">
    <property type="entry name" value="WD40/YVTN_repeat-like_dom_sf"/>
</dbReference>
<dbReference type="SUPFAM" id="SSF50998">
    <property type="entry name" value="Quinoprotein alcohol dehydrogenase-like"/>
    <property type="match status" value="2"/>
</dbReference>
<reference evidence="3 4" key="1">
    <citation type="submission" date="2019-09" db="EMBL/GenBank/DDBJ databases">
        <title>Genome Sequences of Streptomyces kaniharaensis ATCC 21070.</title>
        <authorList>
            <person name="Zhu W."/>
            <person name="De Crecy-Lagard V."/>
            <person name="Richards N.G."/>
        </authorList>
    </citation>
    <scope>NUCLEOTIDE SEQUENCE [LARGE SCALE GENOMIC DNA]</scope>
    <source>
        <strain evidence="3 4">SF-557</strain>
    </source>
</reference>